<evidence type="ECO:0000256" key="11">
    <source>
        <dbReference type="SAM" id="SignalP"/>
    </source>
</evidence>
<keyword evidence="3 9" id="KW-0349">Heme</keyword>
<keyword evidence="6 10" id="KW-1133">Transmembrane helix</keyword>
<evidence type="ECO:0000256" key="8">
    <source>
        <dbReference type="ARBA" id="ARBA00023136"/>
    </source>
</evidence>
<evidence type="ECO:0000256" key="2">
    <source>
        <dbReference type="ARBA" id="ARBA00016165"/>
    </source>
</evidence>
<comment type="caution">
    <text evidence="13">The sequence shown here is derived from an EMBL/GenBank/DDBJ whole genome shotgun (WGS) entry which is preliminary data.</text>
</comment>
<evidence type="ECO:0000259" key="12">
    <source>
        <dbReference type="PROSITE" id="PS51007"/>
    </source>
</evidence>
<dbReference type="PANTHER" id="PTHR10266">
    <property type="entry name" value="CYTOCHROME C1"/>
    <property type="match status" value="1"/>
</dbReference>
<dbReference type="PANTHER" id="PTHR10266:SF3">
    <property type="entry name" value="CYTOCHROME C1, HEME PROTEIN, MITOCHONDRIAL"/>
    <property type="match status" value="1"/>
</dbReference>
<organism evidence="13 14">
    <name type="scientific">Acidocella aquatica</name>
    <dbReference type="NCBI Taxonomy" id="1922313"/>
    <lineage>
        <taxon>Bacteria</taxon>
        <taxon>Pseudomonadati</taxon>
        <taxon>Pseudomonadota</taxon>
        <taxon>Alphaproteobacteria</taxon>
        <taxon>Acetobacterales</taxon>
        <taxon>Acidocellaceae</taxon>
        <taxon>Acidocella</taxon>
    </lineage>
</organism>
<keyword evidence="8 10" id="KW-0472">Membrane</keyword>
<keyword evidence="7 9" id="KW-0408">Iron</keyword>
<feature type="transmembrane region" description="Helical" evidence="10">
    <location>
        <begin position="209"/>
        <end position="227"/>
    </location>
</feature>
<keyword evidence="5 9" id="KW-0479">Metal-binding</keyword>
<dbReference type="InterPro" id="IPR009056">
    <property type="entry name" value="Cyt_c-like_dom"/>
</dbReference>
<dbReference type="SUPFAM" id="SSF46626">
    <property type="entry name" value="Cytochrome c"/>
    <property type="match status" value="1"/>
</dbReference>
<name>A0ABQ6A6W4_9PROT</name>
<dbReference type="RefSeq" id="WP_284258726.1">
    <property type="nucleotide sequence ID" value="NZ_BSOS01000073.1"/>
</dbReference>
<dbReference type="InterPro" id="IPR036909">
    <property type="entry name" value="Cyt_c-like_dom_sf"/>
</dbReference>
<comment type="subcellular location">
    <subcellularLocation>
        <location evidence="1">Membrane</location>
    </subcellularLocation>
</comment>
<dbReference type="Pfam" id="PF02167">
    <property type="entry name" value="Cytochrom_C1"/>
    <property type="match status" value="1"/>
</dbReference>
<protein>
    <recommendedName>
        <fullName evidence="2">Cytochrome c1</fullName>
    </recommendedName>
</protein>
<dbReference type="InterPro" id="IPR002326">
    <property type="entry name" value="Cyt_c1"/>
</dbReference>
<evidence type="ECO:0000313" key="13">
    <source>
        <dbReference type="EMBL" id="GLR67924.1"/>
    </source>
</evidence>
<evidence type="ECO:0000256" key="6">
    <source>
        <dbReference type="ARBA" id="ARBA00022989"/>
    </source>
</evidence>
<keyword evidence="4 10" id="KW-0812">Transmembrane</keyword>
<feature type="domain" description="Cytochrome c" evidence="12">
    <location>
        <begin position="42"/>
        <end position="199"/>
    </location>
</feature>
<feature type="signal peptide" evidence="11">
    <location>
        <begin position="1"/>
        <end position="21"/>
    </location>
</feature>
<proteinExistence type="predicted"/>
<dbReference type="Gene3D" id="1.10.760.10">
    <property type="entry name" value="Cytochrome c-like domain"/>
    <property type="match status" value="1"/>
</dbReference>
<dbReference type="PRINTS" id="PR00603">
    <property type="entry name" value="CYTOCHROMEC1"/>
</dbReference>
<evidence type="ECO:0000313" key="14">
    <source>
        <dbReference type="Proteomes" id="UP001156641"/>
    </source>
</evidence>
<gene>
    <name evidence="13" type="ORF">GCM10010909_26050</name>
</gene>
<evidence type="ECO:0000256" key="1">
    <source>
        <dbReference type="ARBA" id="ARBA00004370"/>
    </source>
</evidence>
<dbReference type="Gene3D" id="1.20.5.100">
    <property type="entry name" value="Cytochrome c1, transmembrane anchor, C-terminal"/>
    <property type="match status" value="1"/>
</dbReference>
<dbReference type="EMBL" id="BSOS01000073">
    <property type="protein sequence ID" value="GLR67924.1"/>
    <property type="molecule type" value="Genomic_DNA"/>
</dbReference>
<evidence type="ECO:0000256" key="9">
    <source>
        <dbReference type="PROSITE-ProRule" id="PRU00433"/>
    </source>
</evidence>
<dbReference type="PROSITE" id="PS51007">
    <property type="entry name" value="CYTC"/>
    <property type="match status" value="1"/>
</dbReference>
<reference evidence="14" key="1">
    <citation type="journal article" date="2019" name="Int. J. Syst. Evol. Microbiol.">
        <title>The Global Catalogue of Microorganisms (GCM) 10K type strain sequencing project: providing services to taxonomists for standard genome sequencing and annotation.</title>
        <authorList>
            <consortium name="The Broad Institute Genomics Platform"/>
            <consortium name="The Broad Institute Genome Sequencing Center for Infectious Disease"/>
            <person name="Wu L."/>
            <person name="Ma J."/>
        </authorList>
    </citation>
    <scope>NUCLEOTIDE SEQUENCE [LARGE SCALE GENOMIC DNA]</scope>
    <source>
        <strain evidence="14">NBRC 112502</strain>
    </source>
</reference>
<evidence type="ECO:0000256" key="4">
    <source>
        <dbReference type="ARBA" id="ARBA00022692"/>
    </source>
</evidence>
<dbReference type="Proteomes" id="UP001156641">
    <property type="component" value="Unassembled WGS sequence"/>
</dbReference>
<evidence type="ECO:0000256" key="5">
    <source>
        <dbReference type="ARBA" id="ARBA00022723"/>
    </source>
</evidence>
<keyword evidence="11" id="KW-0732">Signal</keyword>
<feature type="chain" id="PRO_5045277395" description="Cytochrome c1" evidence="11">
    <location>
        <begin position="22"/>
        <end position="236"/>
    </location>
</feature>
<evidence type="ECO:0000256" key="7">
    <source>
        <dbReference type="ARBA" id="ARBA00023004"/>
    </source>
</evidence>
<evidence type="ECO:0000256" key="10">
    <source>
        <dbReference type="SAM" id="Phobius"/>
    </source>
</evidence>
<keyword evidence="14" id="KW-1185">Reference proteome</keyword>
<sequence length="236" mass="24878">MRRIFAPILAAGLLFSAAAHAEDTLNPPHWQSQGTFGSYDKAAVQRGFLVYQSVCASCHAANALHYRDLEALGFSPDQAAGIAASVKLADGSPATLDDTFKAPSVGAAAFGGALPPDLSTIESARTHGLNYVYNLLTGYAAAPASVTLLPGRFYNTAYPGQQIAMPQPLKGNEVTYADGTAATLPQEASDVSAFLAWSADPNLNARHEIGLRAVLFLAFLSIIAIAAKRKIWRETA</sequence>
<accession>A0ABQ6A6W4</accession>
<evidence type="ECO:0000256" key="3">
    <source>
        <dbReference type="ARBA" id="ARBA00022617"/>
    </source>
</evidence>